<dbReference type="InterPro" id="IPR007627">
    <property type="entry name" value="RNA_pol_sigma70_r2"/>
</dbReference>
<dbReference type="Pfam" id="PF04542">
    <property type="entry name" value="Sigma70_r2"/>
    <property type="match status" value="1"/>
</dbReference>
<feature type="region of interest" description="Disordered" evidence="5">
    <location>
        <begin position="1"/>
        <end position="23"/>
    </location>
</feature>
<dbReference type="NCBIfam" id="NF008889">
    <property type="entry name" value="PRK11924.1-1"/>
    <property type="match status" value="1"/>
</dbReference>
<keyword evidence="4" id="KW-0804">Transcription</keyword>
<dbReference type="Gene3D" id="1.10.1740.10">
    <property type="match status" value="1"/>
</dbReference>
<dbReference type="EMBL" id="JJOA01000011">
    <property type="protein sequence ID" value="KEA59192.1"/>
    <property type="molecule type" value="Genomic_DNA"/>
</dbReference>
<comment type="caution">
    <text evidence="8">The sequence shown here is derived from an EMBL/GenBank/DDBJ whole genome shotgun (WGS) entry which is preliminary data.</text>
</comment>
<dbReference type="InterPro" id="IPR013324">
    <property type="entry name" value="RNA_pol_sigma_r3/r4-like"/>
</dbReference>
<protein>
    <submittedName>
        <fullName evidence="8">RNA polymerase sigma factor</fullName>
    </submittedName>
</protein>
<evidence type="ECO:0000256" key="5">
    <source>
        <dbReference type="SAM" id="MobiDB-lite"/>
    </source>
</evidence>
<dbReference type="CDD" id="cd06171">
    <property type="entry name" value="Sigma70_r4"/>
    <property type="match status" value="1"/>
</dbReference>
<dbReference type="AlphaFoldDB" id="A0A071MEA8"/>
<evidence type="ECO:0000256" key="1">
    <source>
        <dbReference type="ARBA" id="ARBA00010641"/>
    </source>
</evidence>
<dbReference type="PANTHER" id="PTHR43133:SF63">
    <property type="entry name" value="RNA POLYMERASE SIGMA FACTOR FECI-RELATED"/>
    <property type="match status" value="1"/>
</dbReference>
<feature type="domain" description="RNA polymerase sigma-70 region 2" evidence="6">
    <location>
        <begin position="33"/>
        <end position="96"/>
    </location>
</feature>
<dbReference type="PANTHER" id="PTHR43133">
    <property type="entry name" value="RNA POLYMERASE ECF-TYPE SIGMA FACTO"/>
    <property type="match status" value="1"/>
</dbReference>
<accession>A0A071MEA8</accession>
<comment type="similarity">
    <text evidence="1">Belongs to the sigma-70 factor family. ECF subfamily.</text>
</comment>
<proteinExistence type="inferred from homology"/>
<dbReference type="InterPro" id="IPR013325">
    <property type="entry name" value="RNA_pol_sigma_r2"/>
</dbReference>
<dbReference type="InterPro" id="IPR036388">
    <property type="entry name" value="WH-like_DNA-bd_sf"/>
</dbReference>
<evidence type="ECO:0000256" key="2">
    <source>
        <dbReference type="ARBA" id="ARBA00023015"/>
    </source>
</evidence>
<dbReference type="GO" id="GO:0016987">
    <property type="term" value="F:sigma factor activity"/>
    <property type="evidence" value="ECO:0007669"/>
    <property type="project" value="UniProtKB-KW"/>
</dbReference>
<feature type="compositionally biased region" description="Basic and acidic residues" evidence="5">
    <location>
        <begin position="11"/>
        <end position="22"/>
    </location>
</feature>
<sequence>MSTGPAAQPLDKLERSDDESARSRSVWLANEFRASYGWLKAKLMRRVGSPADAEDLASSSFEALAGVDDPPGIREPRAWLTVIAQRLTFEMWRRRDLERAYHEALLNAEEPLAPSAESIVEISQALFLIDQALDGLPPKARSAFIYSQIDGLTYSEIAARLGVSTSMVRKYIAQALTRCFLIS</sequence>
<feature type="domain" description="RNA polymerase sigma factor 70 region 4 type 2" evidence="7">
    <location>
        <begin position="128"/>
        <end position="179"/>
    </location>
</feature>
<keyword evidence="3" id="KW-0731">Sigma factor</keyword>
<reference evidence="8" key="1">
    <citation type="submission" date="2014-04" db="EMBL/GenBank/DDBJ databases">
        <title>In planta biocontrol of soil-borne Fusarium wilt of banana through a plant endophytic bacterium, Burkholderia cenocepacia 869T2.</title>
        <authorList>
            <person name="Ho Y.-N."/>
            <person name="Chiang H.-M."/>
            <person name="Chao C.-P."/>
            <person name="Su C.-C."/>
            <person name="Hsu H.-F."/>
            <person name="Guo C.-T."/>
            <person name="Hsieh J.-L."/>
            <person name="Huang C.-C."/>
        </authorList>
    </citation>
    <scope>NUCLEOTIDE SEQUENCE [LARGE SCALE GENOMIC DNA]</scope>
    <source>
        <strain evidence="8">869T2</strain>
    </source>
</reference>
<evidence type="ECO:0000256" key="4">
    <source>
        <dbReference type="ARBA" id="ARBA00023163"/>
    </source>
</evidence>
<dbReference type="InterPro" id="IPR013249">
    <property type="entry name" value="RNA_pol_sigma70_r4_t2"/>
</dbReference>
<dbReference type="InterPro" id="IPR039425">
    <property type="entry name" value="RNA_pol_sigma-70-like"/>
</dbReference>
<gene>
    <name evidence="8" type="ORF">DT99_13235</name>
</gene>
<dbReference type="NCBIfam" id="TIGR02937">
    <property type="entry name" value="sigma70-ECF"/>
    <property type="match status" value="1"/>
</dbReference>
<evidence type="ECO:0000259" key="6">
    <source>
        <dbReference type="Pfam" id="PF04542"/>
    </source>
</evidence>
<organism evidence="8">
    <name type="scientific">Burkholderia cenocepacia</name>
    <dbReference type="NCBI Taxonomy" id="95486"/>
    <lineage>
        <taxon>Bacteria</taxon>
        <taxon>Pseudomonadati</taxon>
        <taxon>Pseudomonadota</taxon>
        <taxon>Betaproteobacteria</taxon>
        <taxon>Burkholderiales</taxon>
        <taxon>Burkholderiaceae</taxon>
        <taxon>Burkholderia</taxon>
        <taxon>Burkholderia cepacia complex</taxon>
    </lineage>
</organism>
<dbReference type="SUPFAM" id="SSF88946">
    <property type="entry name" value="Sigma2 domain of RNA polymerase sigma factors"/>
    <property type="match status" value="1"/>
</dbReference>
<evidence type="ECO:0000259" key="7">
    <source>
        <dbReference type="Pfam" id="PF08281"/>
    </source>
</evidence>
<dbReference type="SUPFAM" id="SSF88659">
    <property type="entry name" value="Sigma3 and sigma4 domains of RNA polymerase sigma factors"/>
    <property type="match status" value="1"/>
</dbReference>
<dbReference type="OrthoDB" id="8654550at2"/>
<dbReference type="Pfam" id="PF08281">
    <property type="entry name" value="Sigma70_r4_2"/>
    <property type="match status" value="1"/>
</dbReference>
<dbReference type="GO" id="GO:0006352">
    <property type="term" value="P:DNA-templated transcription initiation"/>
    <property type="evidence" value="ECO:0007669"/>
    <property type="project" value="InterPro"/>
</dbReference>
<dbReference type="Gene3D" id="1.10.10.10">
    <property type="entry name" value="Winged helix-like DNA-binding domain superfamily/Winged helix DNA-binding domain"/>
    <property type="match status" value="1"/>
</dbReference>
<dbReference type="InterPro" id="IPR014284">
    <property type="entry name" value="RNA_pol_sigma-70_dom"/>
</dbReference>
<keyword evidence="2" id="KW-0805">Transcription regulation</keyword>
<evidence type="ECO:0000256" key="3">
    <source>
        <dbReference type="ARBA" id="ARBA00023082"/>
    </source>
</evidence>
<evidence type="ECO:0000313" key="8">
    <source>
        <dbReference type="EMBL" id="KEA59192.1"/>
    </source>
</evidence>
<name>A0A071MEA8_9BURK</name>
<dbReference type="GO" id="GO:0003677">
    <property type="term" value="F:DNA binding"/>
    <property type="evidence" value="ECO:0007669"/>
    <property type="project" value="InterPro"/>
</dbReference>